<name>A0A1X9MH14_9BACI</name>
<dbReference type="EMBL" id="CP020814">
    <property type="protein sequence ID" value="ARK31790.1"/>
    <property type="molecule type" value="Genomic_DNA"/>
</dbReference>
<keyword evidence="1" id="KW-0808">Transferase</keyword>
<dbReference type="PANTHER" id="PTHR13061">
    <property type="entry name" value="DYNACTIN SUBUNIT P25"/>
    <property type="match status" value="1"/>
</dbReference>
<organism evidence="1 2">
    <name type="scientific">Halalkalibacter krulwichiae</name>
    <dbReference type="NCBI Taxonomy" id="199441"/>
    <lineage>
        <taxon>Bacteria</taxon>
        <taxon>Bacillati</taxon>
        <taxon>Bacillota</taxon>
        <taxon>Bacilli</taxon>
        <taxon>Bacillales</taxon>
        <taxon>Bacillaceae</taxon>
        <taxon>Halalkalibacter</taxon>
    </lineage>
</organism>
<dbReference type="InterPro" id="IPR001451">
    <property type="entry name" value="Hexapep"/>
</dbReference>
<dbReference type="STRING" id="199441.BkAM31D_19190"/>
<dbReference type="KEGG" id="bkw:BkAM31D_19190"/>
<dbReference type="PANTHER" id="PTHR13061:SF29">
    <property type="entry name" value="GAMMA CARBONIC ANHYDRASE-LIKE 1, MITOCHONDRIAL-RELATED"/>
    <property type="match status" value="1"/>
</dbReference>
<keyword evidence="1" id="KW-0012">Acyltransferase</keyword>
<proteinExistence type="predicted"/>
<dbReference type="Gene3D" id="2.160.10.10">
    <property type="entry name" value="Hexapeptide repeat proteins"/>
    <property type="match status" value="1"/>
</dbReference>
<gene>
    <name evidence="1" type="ORF">BkAM31D_19190</name>
</gene>
<sequence>MIYRYENKYPTIAETAFIADGVTITGDVSIGDESSIWFQTVIRGDVSPTIIGNRVNIQDQSMLHQSPKYPLIIEDDVTVGHQVMLHSCTIRKNALIGMGSIVLDGAEIGEGAFIGAGSLVPPGKKIPPNCLALGRPAKVVRDLTKADIEEMARVRSDYVKKGRMYKQIVNETKKNSSRSE</sequence>
<dbReference type="EC" id="2.3.1.-" evidence="1"/>
<dbReference type="GO" id="GO:0016746">
    <property type="term" value="F:acyltransferase activity"/>
    <property type="evidence" value="ECO:0007669"/>
    <property type="project" value="UniProtKB-KW"/>
</dbReference>
<dbReference type="InterPro" id="IPR011004">
    <property type="entry name" value="Trimer_LpxA-like_sf"/>
</dbReference>
<dbReference type="SUPFAM" id="SSF51161">
    <property type="entry name" value="Trimeric LpxA-like enzymes"/>
    <property type="match status" value="1"/>
</dbReference>
<dbReference type="RefSeq" id="WP_066158996.1">
    <property type="nucleotide sequence ID" value="NZ_CP020814.1"/>
</dbReference>
<accession>A0A1X9MH14</accession>
<protein>
    <submittedName>
        <fullName evidence="1">Putative acetyltransferase</fullName>
        <ecNumber evidence="1">2.3.1.-</ecNumber>
    </submittedName>
</protein>
<evidence type="ECO:0000313" key="1">
    <source>
        <dbReference type="EMBL" id="ARK31790.1"/>
    </source>
</evidence>
<keyword evidence="2" id="KW-1185">Reference proteome</keyword>
<dbReference type="InterPro" id="IPR050484">
    <property type="entry name" value="Transf_Hexapept/Carb_Anhydrase"/>
</dbReference>
<dbReference type="InterPro" id="IPR047324">
    <property type="entry name" value="LbH_gamma_CA-like"/>
</dbReference>
<dbReference type="AlphaFoldDB" id="A0A1X9MH14"/>
<dbReference type="CDD" id="cd04645">
    <property type="entry name" value="LbH_gamma_CA_like"/>
    <property type="match status" value="1"/>
</dbReference>
<dbReference type="Pfam" id="PF00132">
    <property type="entry name" value="Hexapep"/>
    <property type="match status" value="1"/>
</dbReference>
<dbReference type="Proteomes" id="UP000193006">
    <property type="component" value="Chromosome"/>
</dbReference>
<evidence type="ECO:0000313" key="2">
    <source>
        <dbReference type="Proteomes" id="UP000193006"/>
    </source>
</evidence>
<reference evidence="1 2" key="1">
    <citation type="submission" date="2017-04" db="EMBL/GenBank/DDBJ databases">
        <title>Bacillus krulwichiae AM31D Genome sequencing and assembly.</title>
        <authorList>
            <person name="Krulwich T.A."/>
            <person name="Anastor L."/>
            <person name="Ehrlich R."/>
            <person name="Ehrlich G.D."/>
            <person name="Janto B."/>
        </authorList>
    </citation>
    <scope>NUCLEOTIDE SEQUENCE [LARGE SCALE GENOMIC DNA]</scope>
    <source>
        <strain evidence="1 2">AM31D</strain>
    </source>
</reference>